<dbReference type="Proteomes" id="UP000045782">
    <property type="component" value="Unassembled WGS sequence"/>
</dbReference>
<dbReference type="AlphaFoldDB" id="A0A0U0ZLX8"/>
<feature type="chain" id="PRO_5006705858" evidence="2">
    <location>
        <begin position="33"/>
        <end position="84"/>
    </location>
</feature>
<evidence type="ECO:0000256" key="2">
    <source>
        <dbReference type="SAM" id="SignalP"/>
    </source>
</evidence>
<name>A0A0U0ZLX8_9MYCO</name>
<reference evidence="3 4" key="1">
    <citation type="submission" date="2015-03" db="EMBL/GenBank/DDBJ databases">
        <authorList>
            <person name="Murphy D."/>
        </authorList>
    </citation>
    <scope>NUCLEOTIDE SEQUENCE [LARGE SCALE GENOMIC DNA]</scope>
    <source>
        <strain evidence="3 4">PAP088</strain>
    </source>
</reference>
<evidence type="ECO:0000256" key="1">
    <source>
        <dbReference type="SAM" id="MobiDB-lite"/>
    </source>
</evidence>
<gene>
    <name evidence="3" type="ORF">ERS075579_02120</name>
</gene>
<feature type="region of interest" description="Disordered" evidence="1">
    <location>
        <begin position="58"/>
        <end position="84"/>
    </location>
</feature>
<organism evidence="3 4">
    <name type="scientific">Mycobacteroides abscessus</name>
    <dbReference type="NCBI Taxonomy" id="36809"/>
    <lineage>
        <taxon>Bacteria</taxon>
        <taxon>Bacillati</taxon>
        <taxon>Actinomycetota</taxon>
        <taxon>Actinomycetes</taxon>
        <taxon>Mycobacteriales</taxon>
        <taxon>Mycobacteriaceae</taxon>
        <taxon>Mycobacteroides</taxon>
    </lineage>
</organism>
<dbReference type="EMBL" id="CSWP01000003">
    <property type="protein sequence ID" value="CPV49519.1"/>
    <property type="molecule type" value="Genomic_DNA"/>
</dbReference>
<feature type="signal peptide" evidence="2">
    <location>
        <begin position="1"/>
        <end position="32"/>
    </location>
</feature>
<keyword evidence="2" id="KW-0732">Signal</keyword>
<sequence length="84" mass="8856">MADLTERTTITVLAWIAMVLAPILSTPSTVAAAPCADPAMCQAPEPDTASVEGDAELRSQPDPAMMPQEQEPEAPWQVIGIPGR</sequence>
<evidence type="ECO:0000313" key="4">
    <source>
        <dbReference type="Proteomes" id="UP000045782"/>
    </source>
</evidence>
<accession>A0A0U0ZLX8</accession>
<protein>
    <submittedName>
        <fullName evidence="3">Uncharacterized protein</fullName>
    </submittedName>
</protein>
<evidence type="ECO:0000313" key="3">
    <source>
        <dbReference type="EMBL" id="CPV49519.1"/>
    </source>
</evidence>
<proteinExistence type="predicted"/>
<dbReference type="RefSeq" id="WP_050545276.1">
    <property type="nucleotide sequence ID" value="NZ_CSWP01000003.1"/>
</dbReference>